<accession>A0A521D985</accession>
<dbReference type="Proteomes" id="UP000317593">
    <property type="component" value="Unassembled WGS sequence"/>
</dbReference>
<evidence type="ECO:0000313" key="2">
    <source>
        <dbReference type="Proteomes" id="UP000317593"/>
    </source>
</evidence>
<dbReference type="Gene3D" id="1.10.1470.10">
    <property type="entry name" value="YjbJ"/>
    <property type="match status" value="1"/>
</dbReference>
<evidence type="ECO:0000313" key="1">
    <source>
        <dbReference type="EMBL" id="SMO68276.1"/>
    </source>
</evidence>
<proteinExistence type="predicted"/>
<dbReference type="SUPFAM" id="SSF69047">
    <property type="entry name" value="Hypothetical protein YjbJ"/>
    <property type="match status" value="1"/>
</dbReference>
<evidence type="ECO:0008006" key="3">
    <source>
        <dbReference type="Google" id="ProtNLM"/>
    </source>
</evidence>
<dbReference type="InterPro" id="IPR036629">
    <property type="entry name" value="YjbJ_sf"/>
</dbReference>
<keyword evidence="2" id="KW-1185">Reference proteome</keyword>
<dbReference type="AlphaFoldDB" id="A0A521D985"/>
<reference evidence="1 2" key="1">
    <citation type="submission" date="2017-05" db="EMBL/GenBank/DDBJ databases">
        <authorList>
            <person name="Varghese N."/>
            <person name="Submissions S."/>
        </authorList>
    </citation>
    <scope>NUCLEOTIDE SEQUENCE [LARGE SCALE GENOMIC DNA]</scope>
    <source>
        <strain evidence="1 2">DSM 21194</strain>
    </source>
</reference>
<gene>
    <name evidence="1" type="ORF">SAMN06265218_10919</name>
</gene>
<dbReference type="EMBL" id="FXTH01000009">
    <property type="protein sequence ID" value="SMO68276.1"/>
    <property type="molecule type" value="Genomic_DNA"/>
</dbReference>
<dbReference type="RefSeq" id="WP_142714616.1">
    <property type="nucleotide sequence ID" value="NZ_FXTH01000009.1"/>
</dbReference>
<organism evidence="1 2">
    <name type="scientific">Fodinibius sediminis</name>
    <dbReference type="NCBI Taxonomy" id="1214077"/>
    <lineage>
        <taxon>Bacteria</taxon>
        <taxon>Pseudomonadati</taxon>
        <taxon>Balneolota</taxon>
        <taxon>Balneolia</taxon>
        <taxon>Balneolales</taxon>
        <taxon>Balneolaceae</taxon>
        <taxon>Fodinibius</taxon>
    </lineage>
</organism>
<sequence length="64" mass="7561">MSELITKENWQELKAKLIEDYAILTEQGLQYEEGKEEKLLGMLQQKLGKTKAEIMSILREYTQR</sequence>
<name>A0A521D985_9BACT</name>
<protein>
    <recommendedName>
        <fullName evidence="3">General stress protein CsbD</fullName>
    </recommendedName>
</protein>